<gene>
    <name evidence="6" type="ORF">HKW67_04510</name>
</gene>
<protein>
    <submittedName>
        <fullName evidence="6">Nucleotide sugar dehydrogenase</fullName>
    </submittedName>
</protein>
<dbReference type="Proteomes" id="UP000500938">
    <property type="component" value="Chromosome"/>
</dbReference>
<dbReference type="SUPFAM" id="SSF52413">
    <property type="entry name" value="UDP-glucose/GDP-mannose dehydrogenase C-terminal domain"/>
    <property type="match status" value="1"/>
</dbReference>
<reference evidence="6 7" key="1">
    <citation type="submission" date="2020-05" db="EMBL/GenBank/DDBJ databases">
        <title>Complete genome sequence of Gemmatimonas greenlandica TET16.</title>
        <authorList>
            <person name="Zeng Y."/>
        </authorList>
    </citation>
    <scope>NUCLEOTIDE SEQUENCE [LARGE SCALE GENOMIC DNA]</scope>
    <source>
        <strain evidence="6 7">TET16</strain>
    </source>
</reference>
<dbReference type="GO" id="GO:0000271">
    <property type="term" value="P:polysaccharide biosynthetic process"/>
    <property type="evidence" value="ECO:0007669"/>
    <property type="project" value="InterPro"/>
</dbReference>
<dbReference type="SUPFAM" id="SSF48179">
    <property type="entry name" value="6-phosphogluconate dehydrogenase C-terminal domain-like"/>
    <property type="match status" value="1"/>
</dbReference>
<evidence type="ECO:0000256" key="2">
    <source>
        <dbReference type="ARBA" id="ARBA00023027"/>
    </source>
</evidence>
<keyword evidence="7" id="KW-1185">Reference proteome</keyword>
<dbReference type="EMBL" id="CP053085">
    <property type="protein sequence ID" value="QJR34828.1"/>
    <property type="molecule type" value="Genomic_DNA"/>
</dbReference>
<organism evidence="6 7">
    <name type="scientific">Gemmatimonas groenlandica</name>
    <dbReference type="NCBI Taxonomy" id="2732249"/>
    <lineage>
        <taxon>Bacteria</taxon>
        <taxon>Pseudomonadati</taxon>
        <taxon>Gemmatimonadota</taxon>
        <taxon>Gemmatimonadia</taxon>
        <taxon>Gemmatimonadales</taxon>
        <taxon>Gemmatimonadaceae</taxon>
        <taxon>Gemmatimonas</taxon>
    </lineage>
</organism>
<dbReference type="SUPFAM" id="SSF51735">
    <property type="entry name" value="NAD(P)-binding Rossmann-fold domains"/>
    <property type="match status" value="1"/>
</dbReference>
<accession>A0A6M4ILT9</accession>
<keyword evidence="4" id="KW-0812">Transmembrane</keyword>
<dbReference type="GO" id="GO:0016628">
    <property type="term" value="F:oxidoreductase activity, acting on the CH-CH group of donors, NAD or NADP as acceptor"/>
    <property type="evidence" value="ECO:0007669"/>
    <property type="project" value="InterPro"/>
</dbReference>
<keyword evidence="1" id="KW-0560">Oxidoreductase</keyword>
<feature type="domain" description="UDP-glucose/GDP-mannose dehydrogenase C-terminal" evidence="5">
    <location>
        <begin position="335"/>
        <end position="430"/>
    </location>
</feature>
<dbReference type="PANTHER" id="PTHR43491">
    <property type="entry name" value="UDP-N-ACETYL-D-MANNOSAMINE DEHYDROGENASE"/>
    <property type="match status" value="1"/>
</dbReference>
<evidence type="ECO:0000256" key="1">
    <source>
        <dbReference type="ARBA" id="ARBA00023002"/>
    </source>
</evidence>
<dbReference type="PIRSF" id="PIRSF000124">
    <property type="entry name" value="UDPglc_GDPman_dh"/>
    <property type="match status" value="1"/>
</dbReference>
<evidence type="ECO:0000259" key="5">
    <source>
        <dbReference type="SMART" id="SM00984"/>
    </source>
</evidence>
<dbReference type="RefSeq" id="WP_171224255.1">
    <property type="nucleotide sequence ID" value="NZ_CP053085.1"/>
</dbReference>
<dbReference type="GO" id="GO:0051287">
    <property type="term" value="F:NAD binding"/>
    <property type="evidence" value="ECO:0007669"/>
    <property type="project" value="InterPro"/>
</dbReference>
<dbReference type="InterPro" id="IPR008927">
    <property type="entry name" value="6-PGluconate_DH-like_C_sf"/>
</dbReference>
<name>A0A6M4ILT9_9BACT</name>
<evidence type="ECO:0000256" key="4">
    <source>
        <dbReference type="SAM" id="Phobius"/>
    </source>
</evidence>
<evidence type="ECO:0000313" key="7">
    <source>
        <dbReference type="Proteomes" id="UP000500938"/>
    </source>
</evidence>
<dbReference type="KEGG" id="ggr:HKW67_04510"/>
<dbReference type="PANTHER" id="PTHR43491:SF1">
    <property type="entry name" value="UDP-N-ACETYL-D-MANNOSAMINE DEHYDROGENASE"/>
    <property type="match status" value="1"/>
</dbReference>
<dbReference type="NCBIfam" id="TIGR03026">
    <property type="entry name" value="NDP-sugDHase"/>
    <property type="match status" value="1"/>
</dbReference>
<dbReference type="InterPro" id="IPR036291">
    <property type="entry name" value="NAD(P)-bd_dom_sf"/>
</dbReference>
<dbReference type="Pfam" id="PF03721">
    <property type="entry name" value="UDPG_MGDP_dh_N"/>
    <property type="match status" value="1"/>
</dbReference>
<keyword evidence="2" id="KW-0520">NAD</keyword>
<dbReference type="Gene3D" id="3.40.50.720">
    <property type="entry name" value="NAD(P)-binding Rossmann-like Domain"/>
    <property type="match status" value="2"/>
</dbReference>
<dbReference type="InterPro" id="IPR036220">
    <property type="entry name" value="UDP-Glc/GDP-Man_DH_C_sf"/>
</dbReference>
<dbReference type="PIRSF" id="PIRSF500136">
    <property type="entry name" value="UDP_ManNAc_DH"/>
    <property type="match status" value="1"/>
</dbReference>
<keyword evidence="4" id="KW-1133">Transmembrane helix</keyword>
<feature type="transmembrane region" description="Helical" evidence="4">
    <location>
        <begin position="20"/>
        <end position="43"/>
    </location>
</feature>
<dbReference type="InterPro" id="IPR014026">
    <property type="entry name" value="UDP-Glc/GDP-Man_DH_dimer"/>
</dbReference>
<dbReference type="GO" id="GO:0016616">
    <property type="term" value="F:oxidoreductase activity, acting on the CH-OH group of donors, NAD or NADP as acceptor"/>
    <property type="evidence" value="ECO:0007669"/>
    <property type="project" value="InterPro"/>
</dbReference>
<dbReference type="SMART" id="SM00984">
    <property type="entry name" value="UDPG_MGDP_dh_C"/>
    <property type="match status" value="1"/>
</dbReference>
<evidence type="ECO:0000256" key="3">
    <source>
        <dbReference type="PIRNR" id="PIRNR000124"/>
    </source>
</evidence>
<dbReference type="InterPro" id="IPR001732">
    <property type="entry name" value="UDP-Glc/GDP-Man_DH_N"/>
</dbReference>
<dbReference type="InterPro" id="IPR017476">
    <property type="entry name" value="UDP-Glc/GDP-Man"/>
</dbReference>
<keyword evidence="4" id="KW-0472">Membrane</keyword>
<evidence type="ECO:0000313" key="6">
    <source>
        <dbReference type="EMBL" id="QJR34828.1"/>
    </source>
</evidence>
<dbReference type="InterPro" id="IPR014027">
    <property type="entry name" value="UDP-Glc/GDP-Man_DH_C"/>
</dbReference>
<comment type="similarity">
    <text evidence="3">Belongs to the UDP-glucose/GDP-mannose dehydrogenase family.</text>
</comment>
<dbReference type="Pfam" id="PF03720">
    <property type="entry name" value="UDPG_MGDP_dh_C"/>
    <property type="match status" value="1"/>
</dbReference>
<dbReference type="InterPro" id="IPR028359">
    <property type="entry name" value="UDP_ManNAc/GlcNAc_DH"/>
</dbReference>
<dbReference type="Pfam" id="PF00984">
    <property type="entry name" value="UDPG_MGDP_dh"/>
    <property type="match status" value="1"/>
</dbReference>
<dbReference type="AlphaFoldDB" id="A0A6M4ILT9"/>
<sequence>MVDSPSMKDHLLSKIQDRTAVIGVIGLGYVGLPLAMEFVHAGFRVIGYDVSQRVIDLLMAGQSHIQDIPNAVVQEAVAAGSFVATAVESRIGECDAISVAVPTPLSKTRDPDMAFVLAAADAIARQAHPGMCVVLESTTYPGTTRELLQPRLEAMGLTVGKDVFVAFSPERVDPGNPIYQTKNTPKVVGGVTPACVEVASALYASCIDVVVPVSSPEAAELVKLLENTFRAVNIGLVNEIAIVCDKLGVDVWEVINAAATKPFGFMKFTPGPGIGGHCIPLDPHYLAWKMRTLNYKTRFIDLASEINSNMPQWVVQKVADALNEVRKAVRGSRVLVLGVAYKRDIDDVRESPALDVIRLLEERGAHVEFHDPFVHEFREEGHSRKGVELSDEMLRWADAVVVVTDHKNVDYQRVVDHAALLVDTRNVTAGLKAGRARIIPLASGTRTVGATS</sequence>
<proteinExistence type="inferred from homology"/>